<feature type="region of interest" description="Disordered" evidence="1">
    <location>
        <begin position="1"/>
        <end position="45"/>
    </location>
</feature>
<feature type="region of interest" description="Disordered" evidence="1">
    <location>
        <begin position="555"/>
        <end position="601"/>
    </location>
</feature>
<feature type="transmembrane region" description="Helical" evidence="2">
    <location>
        <begin position="644"/>
        <end position="664"/>
    </location>
</feature>
<evidence type="ECO:0000313" key="4">
    <source>
        <dbReference type="Proteomes" id="UP000815325"/>
    </source>
</evidence>
<evidence type="ECO:0000313" key="3">
    <source>
        <dbReference type="EMBL" id="KAF5842675.1"/>
    </source>
</evidence>
<comment type="caution">
    <text evidence="3">The sequence shown here is derived from an EMBL/GenBank/DDBJ whole genome shotgun (WGS) entry which is preliminary data.</text>
</comment>
<feature type="compositionally biased region" description="Basic and acidic residues" evidence="1">
    <location>
        <begin position="10"/>
        <end position="22"/>
    </location>
</feature>
<protein>
    <submittedName>
        <fullName evidence="3">Uncharacterized protein</fullName>
    </submittedName>
</protein>
<feature type="transmembrane region" description="Helical" evidence="2">
    <location>
        <begin position="671"/>
        <end position="691"/>
    </location>
</feature>
<keyword evidence="2" id="KW-0472">Membrane</keyword>
<feature type="region of interest" description="Disordered" evidence="1">
    <location>
        <begin position="815"/>
        <end position="837"/>
    </location>
</feature>
<keyword evidence="2" id="KW-0812">Transmembrane</keyword>
<sequence length="837" mass="89391">MEQQRSQQQGEKEREHMDKAKQLSDGSAAHAPHHPTSKPQGPKFVPLSSANLAAATAAAKVGYNVDAAHKLHCQRGKLQGLNRFGPYEVAADKQRVWEQQWECASLAPSDTTASSVTLDSISSCRSSSSSSSQGSLRSNGLSLRASSAMGLASPQAKAVLADALKARAEGRQHYASKMHKPHGPGANSTMQYVQSACRFAVKVNGPSLPGNVPNGTVNQLQQRLSRYQRLMPAEAPAVRAGCLVISYGALLQQHSLQDMSKEADAVGKAWAEENGLLAAEESRLTVQACRQSSWCSSHTLPGQPSPLEYSLILHEPFIEASPPNPEQECFCTFDLTLVAPAGFELRGWCGAADAPEDLPDKDRSLSCLASMDGLYVQTSVEQRSLGGLGERLVQVQVMIPPGIFDASSPHPKVLVLELWAAGSLVQSYSAMIVPCLYTGALKEMHNWVDQAGHKKEESSAFMRDLVVWMHYQANNATLTSTGEESQHQLALLAAVGLDLLGRSLQHGMSVLAGLLLIGLMSPPFAHIPSSDTHATSPRAAEQIAAGNSSQALGCAAAPALDASPSKQQPRTEQRGTQTITTTTPAAHQPTTVRPVSQQPGTPGTSIVLCGNLVESAVKAVVGADEASPEEAAYRAWTNAQVARLARMWCMLWVLNIGVGVLRAWTKGRPPLLELTSWGVMLLGYILGALFIRPGCSKTEPILAAVAMGRAAYGTMIGTGLVPISSTLALVFHYRIEAFLEAFMMSVFERVRVKWAVPLRVLLTISVGLINKRNGVMLPFLQSVLVNLCGLGMTAAMEARDRCLYLSSRAHAKQQALAKDDGAGQHAASSSSGKPKSC</sequence>
<dbReference type="EMBL" id="MU069457">
    <property type="protein sequence ID" value="KAF5842675.1"/>
    <property type="molecule type" value="Genomic_DNA"/>
</dbReference>
<accession>A0ABQ7H745</accession>
<gene>
    <name evidence="3" type="ORF">DUNSADRAFT_5751</name>
</gene>
<feature type="compositionally biased region" description="Low complexity" evidence="1">
    <location>
        <begin position="576"/>
        <end position="591"/>
    </location>
</feature>
<evidence type="ECO:0000256" key="2">
    <source>
        <dbReference type="SAM" id="Phobius"/>
    </source>
</evidence>
<proteinExistence type="predicted"/>
<feature type="region of interest" description="Disordered" evidence="1">
    <location>
        <begin position="528"/>
        <end position="547"/>
    </location>
</feature>
<feature type="compositionally biased region" description="Low complexity" evidence="1">
    <location>
        <begin position="823"/>
        <end position="837"/>
    </location>
</feature>
<feature type="compositionally biased region" description="Low complexity" evidence="1">
    <location>
        <begin position="555"/>
        <end position="565"/>
    </location>
</feature>
<reference evidence="3" key="1">
    <citation type="submission" date="2017-08" db="EMBL/GenBank/DDBJ databases">
        <authorList>
            <person name="Polle J.E."/>
            <person name="Barry K."/>
            <person name="Cushman J."/>
            <person name="Schmutz J."/>
            <person name="Tran D."/>
            <person name="Hathwaick L.T."/>
            <person name="Yim W.C."/>
            <person name="Jenkins J."/>
            <person name="Mckie-Krisberg Z.M."/>
            <person name="Prochnik S."/>
            <person name="Lindquist E."/>
            <person name="Dockter R.B."/>
            <person name="Adam C."/>
            <person name="Molina H."/>
            <person name="Bunkerborg J."/>
            <person name="Jin E."/>
            <person name="Buchheim M."/>
            <person name="Magnuson J."/>
        </authorList>
    </citation>
    <scope>NUCLEOTIDE SEQUENCE</scope>
    <source>
        <strain evidence="3">CCAP 19/18</strain>
    </source>
</reference>
<dbReference type="Proteomes" id="UP000815325">
    <property type="component" value="Unassembled WGS sequence"/>
</dbReference>
<feature type="transmembrane region" description="Helical" evidence="2">
    <location>
        <begin position="711"/>
        <end position="731"/>
    </location>
</feature>
<keyword evidence="2" id="KW-1133">Transmembrane helix</keyword>
<evidence type="ECO:0000256" key="1">
    <source>
        <dbReference type="SAM" id="MobiDB-lite"/>
    </source>
</evidence>
<name>A0ABQ7H745_DUNSA</name>
<organism evidence="3 4">
    <name type="scientific">Dunaliella salina</name>
    <name type="common">Green alga</name>
    <name type="synonym">Protococcus salinus</name>
    <dbReference type="NCBI Taxonomy" id="3046"/>
    <lineage>
        <taxon>Eukaryota</taxon>
        <taxon>Viridiplantae</taxon>
        <taxon>Chlorophyta</taxon>
        <taxon>core chlorophytes</taxon>
        <taxon>Chlorophyceae</taxon>
        <taxon>CS clade</taxon>
        <taxon>Chlamydomonadales</taxon>
        <taxon>Dunaliellaceae</taxon>
        <taxon>Dunaliella</taxon>
    </lineage>
</organism>
<keyword evidence="4" id="KW-1185">Reference proteome</keyword>